<dbReference type="Proteomes" id="UP001060085">
    <property type="component" value="Linkage Group LG06"/>
</dbReference>
<name>A0ACC0AH60_CATRO</name>
<organism evidence="1 2">
    <name type="scientific">Catharanthus roseus</name>
    <name type="common">Madagascar periwinkle</name>
    <name type="synonym">Vinca rosea</name>
    <dbReference type="NCBI Taxonomy" id="4058"/>
    <lineage>
        <taxon>Eukaryota</taxon>
        <taxon>Viridiplantae</taxon>
        <taxon>Streptophyta</taxon>
        <taxon>Embryophyta</taxon>
        <taxon>Tracheophyta</taxon>
        <taxon>Spermatophyta</taxon>
        <taxon>Magnoliopsida</taxon>
        <taxon>eudicotyledons</taxon>
        <taxon>Gunneridae</taxon>
        <taxon>Pentapetalae</taxon>
        <taxon>asterids</taxon>
        <taxon>lamiids</taxon>
        <taxon>Gentianales</taxon>
        <taxon>Apocynaceae</taxon>
        <taxon>Rauvolfioideae</taxon>
        <taxon>Vinceae</taxon>
        <taxon>Catharanthinae</taxon>
        <taxon>Catharanthus</taxon>
    </lineage>
</organism>
<gene>
    <name evidence="1" type="ORF">M9H77_27556</name>
</gene>
<evidence type="ECO:0000313" key="2">
    <source>
        <dbReference type="Proteomes" id="UP001060085"/>
    </source>
</evidence>
<reference evidence="2" key="1">
    <citation type="journal article" date="2023" name="Nat. Plants">
        <title>Single-cell RNA sequencing provides a high-resolution roadmap for understanding the multicellular compartmentation of specialized metabolism.</title>
        <authorList>
            <person name="Sun S."/>
            <person name="Shen X."/>
            <person name="Li Y."/>
            <person name="Li Y."/>
            <person name="Wang S."/>
            <person name="Li R."/>
            <person name="Zhang H."/>
            <person name="Shen G."/>
            <person name="Guo B."/>
            <person name="Wei J."/>
            <person name="Xu J."/>
            <person name="St-Pierre B."/>
            <person name="Chen S."/>
            <person name="Sun C."/>
        </authorList>
    </citation>
    <scope>NUCLEOTIDE SEQUENCE [LARGE SCALE GENOMIC DNA]</scope>
</reference>
<sequence length="118" mass="12927">MDSKMRSLTDLLHQINTGPISNVREMRHLAKGVLNPVLPEDLGSLKGGRRVRDKSHWEHVSIAHRKIQKSSGFVSSSDTGSGSLPGSGFGSRSRGREIPPRSPREKGRGRDCGRTTVE</sequence>
<accession>A0ACC0AH60</accession>
<protein>
    <submittedName>
        <fullName evidence="1">Uncharacterized protein</fullName>
    </submittedName>
</protein>
<keyword evidence="2" id="KW-1185">Reference proteome</keyword>
<comment type="caution">
    <text evidence="1">The sequence shown here is derived from an EMBL/GenBank/DDBJ whole genome shotgun (WGS) entry which is preliminary data.</text>
</comment>
<proteinExistence type="predicted"/>
<evidence type="ECO:0000313" key="1">
    <source>
        <dbReference type="EMBL" id="KAI5658763.1"/>
    </source>
</evidence>
<dbReference type="EMBL" id="CM044706">
    <property type="protein sequence ID" value="KAI5658763.1"/>
    <property type="molecule type" value="Genomic_DNA"/>
</dbReference>